<protein>
    <submittedName>
        <fullName evidence="3">Uncharacterized protein</fullName>
    </submittedName>
</protein>
<dbReference type="Pfam" id="PF01436">
    <property type="entry name" value="NHL"/>
    <property type="match status" value="1"/>
</dbReference>
<reference evidence="3 4" key="1">
    <citation type="submission" date="2019-03" db="EMBL/GenBank/DDBJ databases">
        <title>This is whole genome sequence of Paenibacillus sp MS74 strain.</title>
        <authorList>
            <person name="Trinh H.N."/>
        </authorList>
    </citation>
    <scope>NUCLEOTIDE SEQUENCE [LARGE SCALE GENOMIC DNA]</scope>
    <source>
        <strain evidence="3 4">MS74</strain>
    </source>
</reference>
<keyword evidence="2" id="KW-1133">Transmembrane helix</keyword>
<keyword evidence="4" id="KW-1185">Reference proteome</keyword>
<sequence length="105" mass="11785">MSSYANDDARNLRVGEDDYKMDKKYTKNRITATPMSFLLVFLPVIQFVMGGIAFAANEIWTDITGTGNFNSPRGIAVDSSDDVYVADTYNNKDNLFSNICKYKFG</sequence>
<dbReference type="EMBL" id="SMRT01000012">
    <property type="protein sequence ID" value="TDF94698.1"/>
    <property type="molecule type" value="Genomic_DNA"/>
</dbReference>
<gene>
    <name evidence="3" type="ORF">E1757_22315</name>
</gene>
<dbReference type="InterPro" id="IPR011042">
    <property type="entry name" value="6-blade_b-propeller_TolB-like"/>
</dbReference>
<evidence type="ECO:0000313" key="4">
    <source>
        <dbReference type="Proteomes" id="UP000295636"/>
    </source>
</evidence>
<evidence type="ECO:0000313" key="3">
    <source>
        <dbReference type="EMBL" id="TDF94698.1"/>
    </source>
</evidence>
<comment type="caution">
    <text evidence="3">The sequence shown here is derived from an EMBL/GenBank/DDBJ whole genome shotgun (WGS) entry which is preliminary data.</text>
</comment>
<accession>A0A4R5KIV0</accession>
<dbReference type="Proteomes" id="UP000295636">
    <property type="component" value="Unassembled WGS sequence"/>
</dbReference>
<dbReference type="SUPFAM" id="SSF101898">
    <property type="entry name" value="NHL repeat"/>
    <property type="match status" value="1"/>
</dbReference>
<keyword evidence="1" id="KW-0677">Repeat</keyword>
<keyword evidence="2" id="KW-0472">Membrane</keyword>
<evidence type="ECO:0000256" key="1">
    <source>
        <dbReference type="ARBA" id="ARBA00022737"/>
    </source>
</evidence>
<dbReference type="Gene3D" id="2.120.10.30">
    <property type="entry name" value="TolB, C-terminal domain"/>
    <property type="match status" value="1"/>
</dbReference>
<dbReference type="AlphaFoldDB" id="A0A4R5KIV0"/>
<organism evidence="3 4">
    <name type="scientific">Paenibacillus piri</name>
    <dbReference type="NCBI Taxonomy" id="2547395"/>
    <lineage>
        <taxon>Bacteria</taxon>
        <taxon>Bacillati</taxon>
        <taxon>Bacillota</taxon>
        <taxon>Bacilli</taxon>
        <taxon>Bacillales</taxon>
        <taxon>Paenibacillaceae</taxon>
        <taxon>Paenibacillus</taxon>
    </lineage>
</organism>
<feature type="transmembrane region" description="Helical" evidence="2">
    <location>
        <begin position="30"/>
        <end position="56"/>
    </location>
</feature>
<keyword evidence="2" id="KW-0812">Transmembrane</keyword>
<evidence type="ECO:0000256" key="2">
    <source>
        <dbReference type="SAM" id="Phobius"/>
    </source>
</evidence>
<proteinExistence type="predicted"/>
<name>A0A4R5KIV0_9BACL</name>
<dbReference type="InterPro" id="IPR001258">
    <property type="entry name" value="NHL_repeat"/>
</dbReference>